<reference evidence="3" key="1">
    <citation type="journal article" date="2021" name="Nat. Commun.">
        <title>Genetic determinants of endophytism in the Arabidopsis root mycobiome.</title>
        <authorList>
            <person name="Mesny F."/>
            <person name="Miyauchi S."/>
            <person name="Thiergart T."/>
            <person name="Pickel B."/>
            <person name="Atanasova L."/>
            <person name="Karlsson M."/>
            <person name="Huettel B."/>
            <person name="Barry K.W."/>
            <person name="Haridas S."/>
            <person name="Chen C."/>
            <person name="Bauer D."/>
            <person name="Andreopoulos W."/>
            <person name="Pangilinan J."/>
            <person name="LaButti K."/>
            <person name="Riley R."/>
            <person name="Lipzen A."/>
            <person name="Clum A."/>
            <person name="Drula E."/>
            <person name="Henrissat B."/>
            <person name="Kohler A."/>
            <person name="Grigoriev I.V."/>
            <person name="Martin F.M."/>
            <person name="Hacquard S."/>
        </authorList>
    </citation>
    <scope>NUCLEOTIDE SEQUENCE</scope>
    <source>
        <strain evidence="3">MPI-SDFR-AT-0120</strain>
    </source>
</reference>
<dbReference type="PANTHER" id="PTHR35186:SF4">
    <property type="entry name" value="PRION-INHIBITION AND PROPAGATION HELO DOMAIN-CONTAINING PROTEIN"/>
    <property type="match status" value="1"/>
</dbReference>
<evidence type="ECO:0000259" key="2">
    <source>
        <dbReference type="Pfam" id="PF24476"/>
    </source>
</evidence>
<proteinExistence type="predicted"/>
<keyword evidence="4" id="KW-1185">Reference proteome</keyword>
<feature type="region of interest" description="Disordered" evidence="1">
    <location>
        <begin position="317"/>
        <end position="347"/>
    </location>
</feature>
<accession>A0A8K0R361</accession>
<feature type="domain" description="DUF7580" evidence="2">
    <location>
        <begin position="206"/>
        <end position="612"/>
    </location>
</feature>
<evidence type="ECO:0000256" key="1">
    <source>
        <dbReference type="SAM" id="MobiDB-lite"/>
    </source>
</evidence>
<dbReference type="Proteomes" id="UP000813461">
    <property type="component" value="Unassembled WGS sequence"/>
</dbReference>
<sequence length="621" mass="70000">MTGIEIAGLVFGVVPIVVEIMKSYGTARRRLKTFSRHVEVADDIQIRFDVASAHFNNDCRLLLQATIADPNEVLEIEDMMDDPTHKRWQEQGKFIDERLRDLMGQDYELCGKIVTRLHDILSETRNSLKRLQDSLGNGKRSQHECIQKICHAFTTSRKENEYIRQLENLDTWNNILSKLLKRRCKIRKRRKVPSACIIRKAVPRRYQQIRLASQQLGESIHDSWSCTNTSHSGHRTKLSLDAKSELGNVQLDVVVACQPKPDLAVQGYHGPSTNVPIWLQIRSITSLTIQRAPTSPLPPQALAKALCSGLGNLSQAASQTSSSKAKPKKRVRIDDPKDEVRSVRAPAISSTETTQAESFLMLDLKTTESVCCHVTSVHSSTSACQDGCVGFLEVAKSQLAMRFMFYDASKLAINDVSSFTRRQGAKPIKSLVAKFTPLQQITFAHKLAEAVLQYHSTSWLPQAWTLRDVAYFTDTSQPHANDISDALNSLHLSNCFPNNDLIHVNSKQELLDLKHKLGIRNLTLAKLGVALLEICAKDDIMGTQLDGTHGEIIRARRLLDEKHHSIQDFGPRYLEIVRKCLYCDFSCDDNLHSDALQSAVYTEVVCALQDRRTQCEKWFSM</sequence>
<dbReference type="EMBL" id="JAGMVJ010000014">
    <property type="protein sequence ID" value="KAH7082203.1"/>
    <property type="molecule type" value="Genomic_DNA"/>
</dbReference>
<dbReference type="OrthoDB" id="5331891at2759"/>
<organism evidence="3 4">
    <name type="scientific">Paraphoma chrysanthemicola</name>
    <dbReference type="NCBI Taxonomy" id="798071"/>
    <lineage>
        <taxon>Eukaryota</taxon>
        <taxon>Fungi</taxon>
        <taxon>Dikarya</taxon>
        <taxon>Ascomycota</taxon>
        <taxon>Pezizomycotina</taxon>
        <taxon>Dothideomycetes</taxon>
        <taxon>Pleosporomycetidae</taxon>
        <taxon>Pleosporales</taxon>
        <taxon>Pleosporineae</taxon>
        <taxon>Phaeosphaeriaceae</taxon>
        <taxon>Paraphoma</taxon>
    </lineage>
</organism>
<dbReference type="AlphaFoldDB" id="A0A8K0R361"/>
<comment type="caution">
    <text evidence="3">The sequence shown here is derived from an EMBL/GenBank/DDBJ whole genome shotgun (WGS) entry which is preliminary data.</text>
</comment>
<evidence type="ECO:0000313" key="3">
    <source>
        <dbReference type="EMBL" id="KAH7082203.1"/>
    </source>
</evidence>
<name>A0A8K0R361_9PLEO</name>
<protein>
    <recommendedName>
        <fullName evidence="2">DUF7580 domain-containing protein</fullName>
    </recommendedName>
</protein>
<dbReference type="Pfam" id="PF24476">
    <property type="entry name" value="DUF7580"/>
    <property type="match status" value="1"/>
</dbReference>
<dbReference type="InterPro" id="IPR056002">
    <property type="entry name" value="DUF7580"/>
</dbReference>
<dbReference type="PANTHER" id="PTHR35186">
    <property type="entry name" value="ANK_REP_REGION DOMAIN-CONTAINING PROTEIN"/>
    <property type="match status" value="1"/>
</dbReference>
<gene>
    <name evidence="3" type="ORF">FB567DRAFT_594695</name>
</gene>
<evidence type="ECO:0000313" key="4">
    <source>
        <dbReference type="Proteomes" id="UP000813461"/>
    </source>
</evidence>
<feature type="compositionally biased region" description="Basic and acidic residues" evidence="1">
    <location>
        <begin position="332"/>
        <end position="342"/>
    </location>
</feature>